<dbReference type="PROSITE" id="PS00678">
    <property type="entry name" value="WD_REPEATS_1"/>
    <property type="match status" value="1"/>
</dbReference>
<dbReference type="OMA" id="CNWNEAL"/>
<keyword evidence="2" id="KW-0677">Repeat</keyword>
<evidence type="ECO:0000256" key="2">
    <source>
        <dbReference type="ARBA" id="ARBA00022737"/>
    </source>
</evidence>
<sequence>MPNNNESGQLSSIDARDTSMSSRGTGHVCDLSNYHFLKNLRVQYDWQQYKGVDTDCFWLSFQKDFKHTTNDSIRTTKESNNNNNNNDSSLFKFESEHGFKLNVENDDPNHIKASCENYAVDIYAPNRILKLGNRRIISMGVSPDGDLGVYGATDGILEIFETSDGQVRRKLEGHVGDVDVATFFPSGKVILSGASDARLKIWDAIEGNCAATLLGHHAGITCADFVDRGRNIVSTSRDGTSRLWDVPSQSCIAVLSQYDRPINGCYVTSATLSDHTPSTKEKDSREYGTDGKSVITANEEGFMVALDLRSHEQIAKISVPAHKSAFNSCTVLKDSIFGGDHDGHIFQFDRRKLDEVLSIFQFTKSPIHHLKHSMIPDSPNKLWASSGDGCVYLLDIDSQTICKSLSGIDTDVVTSVNIINNQAFTSTRDSFVRCYQF</sequence>
<feature type="repeat" description="WD" evidence="5">
    <location>
        <begin position="171"/>
        <end position="212"/>
    </location>
</feature>
<evidence type="ECO:0000256" key="3">
    <source>
        <dbReference type="ARBA" id="ARBA00022942"/>
    </source>
</evidence>
<dbReference type="SMART" id="SM00320">
    <property type="entry name" value="WD40"/>
    <property type="match status" value="6"/>
</dbReference>
<evidence type="ECO:0000256" key="4">
    <source>
        <dbReference type="ARBA" id="ARBA00038321"/>
    </source>
</evidence>
<evidence type="ECO:0000313" key="8">
    <source>
        <dbReference type="Proteomes" id="UP000007797"/>
    </source>
</evidence>
<proteinExistence type="inferred from homology"/>
<dbReference type="Proteomes" id="UP000007797">
    <property type="component" value="Unassembled WGS sequence"/>
</dbReference>
<dbReference type="PROSITE" id="PS50294">
    <property type="entry name" value="WD_REPEATS_REGION"/>
    <property type="match status" value="2"/>
</dbReference>
<evidence type="ECO:0000256" key="6">
    <source>
        <dbReference type="SAM" id="MobiDB-lite"/>
    </source>
</evidence>
<dbReference type="AlphaFoldDB" id="F4PZG1"/>
<dbReference type="InterPro" id="IPR015943">
    <property type="entry name" value="WD40/YVTN_repeat-like_dom_sf"/>
</dbReference>
<dbReference type="Gene3D" id="2.130.10.10">
    <property type="entry name" value="YVTN repeat-like/Quinoprotein amine dehydrogenase"/>
    <property type="match status" value="2"/>
</dbReference>
<dbReference type="InterPro" id="IPR051179">
    <property type="entry name" value="WD_repeat_multifunction"/>
</dbReference>
<dbReference type="SUPFAM" id="SSF50978">
    <property type="entry name" value="WD40 repeat-like"/>
    <property type="match status" value="1"/>
</dbReference>
<comment type="similarity">
    <text evidence="4">Belongs to the WD repeat PAAF1/RPN14 family.</text>
</comment>
<evidence type="ECO:0000256" key="5">
    <source>
        <dbReference type="PROSITE-ProRule" id="PRU00221"/>
    </source>
</evidence>
<keyword evidence="1 5" id="KW-0853">WD repeat</keyword>
<dbReference type="InterPro" id="IPR001680">
    <property type="entry name" value="WD40_rpt"/>
</dbReference>
<dbReference type="OrthoDB" id="27537at2759"/>
<dbReference type="PANTHER" id="PTHR19857:SF19">
    <property type="entry name" value="26S PROTEASOME REGULATORY SUBUNIT RPN14"/>
    <property type="match status" value="1"/>
</dbReference>
<protein>
    <submittedName>
        <fullName evidence="7">WD40 repeat protein</fullName>
    </submittedName>
</protein>
<name>F4PZG1_CACFS</name>
<dbReference type="GO" id="GO:0000502">
    <property type="term" value="C:proteasome complex"/>
    <property type="evidence" value="ECO:0007669"/>
    <property type="project" value="UniProtKB-KW"/>
</dbReference>
<dbReference type="GeneID" id="14871149"/>
<dbReference type="InterPro" id="IPR036322">
    <property type="entry name" value="WD40_repeat_dom_sf"/>
</dbReference>
<gene>
    <name evidence="7" type="ORF">DFA_02438</name>
</gene>
<dbReference type="PROSITE" id="PS50082">
    <property type="entry name" value="WD_REPEATS_2"/>
    <property type="match status" value="2"/>
</dbReference>
<reference evidence="8" key="1">
    <citation type="journal article" date="2011" name="Genome Res.">
        <title>Phylogeny-wide analysis of social amoeba genomes highlights ancient origins for complex intercellular communication.</title>
        <authorList>
            <person name="Heidel A.J."/>
            <person name="Lawal H.M."/>
            <person name="Felder M."/>
            <person name="Schilde C."/>
            <person name="Helps N.R."/>
            <person name="Tunggal B."/>
            <person name="Rivero F."/>
            <person name="John U."/>
            <person name="Schleicher M."/>
            <person name="Eichinger L."/>
            <person name="Platzer M."/>
            <person name="Noegel A.A."/>
            <person name="Schaap P."/>
            <person name="Gloeckner G."/>
        </authorList>
    </citation>
    <scope>NUCLEOTIDE SEQUENCE [LARGE SCALE GENOMIC DNA]</scope>
    <source>
        <strain evidence="8">SH3</strain>
    </source>
</reference>
<organism evidence="7 8">
    <name type="scientific">Cavenderia fasciculata</name>
    <name type="common">Slime mold</name>
    <name type="synonym">Dictyostelium fasciculatum</name>
    <dbReference type="NCBI Taxonomy" id="261658"/>
    <lineage>
        <taxon>Eukaryota</taxon>
        <taxon>Amoebozoa</taxon>
        <taxon>Evosea</taxon>
        <taxon>Eumycetozoa</taxon>
        <taxon>Dictyostelia</taxon>
        <taxon>Acytosteliales</taxon>
        <taxon>Cavenderiaceae</taxon>
        <taxon>Cavenderia</taxon>
    </lineage>
</organism>
<accession>F4PZG1</accession>
<dbReference type="STRING" id="1054147.F4PZG1"/>
<dbReference type="PANTHER" id="PTHR19857">
    <property type="entry name" value="MITOCHONDRIAL DIVISION PROTEIN 1-RELATED"/>
    <property type="match status" value="1"/>
</dbReference>
<feature type="region of interest" description="Disordered" evidence="6">
    <location>
        <begin position="1"/>
        <end position="20"/>
    </location>
</feature>
<evidence type="ECO:0000313" key="7">
    <source>
        <dbReference type="EMBL" id="EGG19190.1"/>
    </source>
</evidence>
<evidence type="ECO:0000256" key="1">
    <source>
        <dbReference type="ARBA" id="ARBA00022574"/>
    </source>
</evidence>
<dbReference type="EMBL" id="GL883016">
    <property type="protein sequence ID" value="EGG19190.1"/>
    <property type="molecule type" value="Genomic_DNA"/>
</dbReference>
<dbReference type="RefSeq" id="XP_004366823.1">
    <property type="nucleotide sequence ID" value="XM_004366766.1"/>
</dbReference>
<dbReference type="InterPro" id="IPR019775">
    <property type="entry name" value="WD40_repeat_CS"/>
</dbReference>
<dbReference type="KEGG" id="dfa:DFA_02438"/>
<keyword evidence="8" id="KW-1185">Reference proteome</keyword>
<feature type="repeat" description="WD" evidence="5">
    <location>
        <begin position="213"/>
        <end position="254"/>
    </location>
</feature>
<keyword evidence="3" id="KW-0647">Proteasome</keyword>
<dbReference type="Pfam" id="PF00400">
    <property type="entry name" value="WD40"/>
    <property type="match status" value="2"/>
</dbReference>